<protein>
    <recommendedName>
        <fullName evidence="2">F5/8 type C domain-containing protein</fullName>
    </recommendedName>
</protein>
<reference evidence="3 4" key="1">
    <citation type="submission" date="2024-02" db="EMBL/GenBank/DDBJ databases">
        <title>De novo assembly and annotation of 12 fungi associated with fruit tree decline syndrome in Ontario, Canada.</title>
        <authorList>
            <person name="Sulman M."/>
            <person name="Ellouze W."/>
            <person name="Ilyukhin E."/>
        </authorList>
    </citation>
    <scope>NUCLEOTIDE SEQUENCE [LARGE SCALE GENOMIC DNA]</scope>
    <source>
        <strain evidence="3 4">M42-189</strain>
    </source>
</reference>
<dbReference type="Gene3D" id="2.130.10.80">
    <property type="entry name" value="Galactose oxidase/kelch, beta-propeller"/>
    <property type="match status" value="1"/>
</dbReference>
<evidence type="ECO:0000256" key="1">
    <source>
        <dbReference type="SAM" id="SignalP"/>
    </source>
</evidence>
<organism evidence="3 4">
    <name type="scientific">Paraconiothyrium brasiliense</name>
    <dbReference type="NCBI Taxonomy" id="300254"/>
    <lineage>
        <taxon>Eukaryota</taxon>
        <taxon>Fungi</taxon>
        <taxon>Dikarya</taxon>
        <taxon>Ascomycota</taxon>
        <taxon>Pezizomycotina</taxon>
        <taxon>Dothideomycetes</taxon>
        <taxon>Pleosporomycetidae</taxon>
        <taxon>Pleosporales</taxon>
        <taxon>Massarineae</taxon>
        <taxon>Didymosphaeriaceae</taxon>
        <taxon>Paraconiothyrium</taxon>
    </lineage>
</organism>
<feature type="chain" id="PRO_5045791486" description="F5/8 type C domain-containing protein" evidence="1">
    <location>
        <begin position="20"/>
        <end position="507"/>
    </location>
</feature>
<dbReference type="PANTHER" id="PTHR32208">
    <property type="entry name" value="SECRETED PROTEIN-RELATED"/>
    <property type="match status" value="1"/>
</dbReference>
<dbReference type="InterPro" id="IPR006652">
    <property type="entry name" value="Kelch_1"/>
</dbReference>
<dbReference type="InterPro" id="IPR011043">
    <property type="entry name" value="Gal_Oxase/kelch_b-propeller"/>
</dbReference>
<dbReference type="InterPro" id="IPR008979">
    <property type="entry name" value="Galactose-bd-like_sf"/>
</dbReference>
<dbReference type="SMART" id="SM00612">
    <property type="entry name" value="Kelch"/>
    <property type="match status" value="1"/>
</dbReference>
<evidence type="ECO:0000313" key="4">
    <source>
        <dbReference type="Proteomes" id="UP001521785"/>
    </source>
</evidence>
<dbReference type="Pfam" id="PF00754">
    <property type="entry name" value="F5_F8_type_C"/>
    <property type="match status" value="2"/>
</dbReference>
<accession>A0ABR3RV48</accession>
<dbReference type="SMART" id="SM00231">
    <property type="entry name" value="FA58C"/>
    <property type="match status" value="2"/>
</dbReference>
<evidence type="ECO:0000313" key="3">
    <source>
        <dbReference type="EMBL" id="KAL1608303.1"/>
    </source>
</evidence>
<feature type="domain" description="F5/8 type C" evidence="2">
    <location>
        <begin position="164"/>
        <end position="309"/>
    </location>
</feature>
<gene>
    <name evidence="3" type="ORF">SLS60_003243</name>
</gene>
<dbReference type="Proteomes" id="UP001521785">
    <property type="component" value="Unassembled WGS sequence"/>
</dbReference>
<dbReference type="Gene3D" id="2.60.120.260">
    <property type="entry name" value="Galactose-binding domain-like"/>
    <property type="match status" value="2"/>
</dbReference>
<dbReference type="PANTHER" id="PTHR32208:SF68">
    <property type="entry name" value="GALACTOSE OXIDASE"/>
    <property type="match status" value="1"/>
</dbReference>
<evidence type="ECO:0000259" key="2">
    <source>
        <dbReference type="PROSITE" id="PS50022"/>
    </source>
</evidence>
<proteinExistence type="predicted"/>
<dbReference type="InterPro" id="IPR000421">
    <property type="entry name" value="FA58C"/>
</dbReference>
<name>A0ABR3RV48_9PLEO</name>
<comment type="caution">
    <text evidence="3">The sequence shown here is derived from an EMBL/GenBank/DDBJ whole genome shotgun (WGS) entry which is preliminary data.</text>
</comment>
<dbReference type="SUPFAM" id="SSF49785">
    <property type="entry name" value="Galactose-binding domain-like"/>
    <property type="match status" value="2"/>
</dbReference>
<keyword evidence="4" id="KW-1185">Reference proteome</keyword>
<dbReference type="SUPFAM" id="SSF50965">
    <property type="entry name" value="Galactose oxidase, central domain"/>
    <property type="match status" value="1"/>
</dbReference>
<feature type="domain" description="F5/8 type C" evidence="2">
    <location>
        <begin position="11"/>
        <end position="163"/>
    </location>
</feature>
<keyword evidence="1" id="KW-0732">Signal</keyword>
<dbReference type="InterPro" id="IPR037293">
    <property type="entry name" value="Gal_Oxidase_central_sf"/>
</dbReference>
<sequence>MSAFLSLLSVCLLLRSVASVSAPILRTVWTATADSFNQGNEPQKAIDANLNTFWHSQFNPTPDALPNWIIVDMKNTYNIHAVGYLPRQDGNANGRIGGHKIEVSTDGTNWNLAATGTYINDDIVKKTTFISRAARYVRLTATTEAQQAGLQWTSAAEINVYHEVTYDYMSRVGWTVSADSQETVSENSPAQNAIDGNPATLWHTKYNGGTVAPLPHWFQIDAGTQITVEGLSYLPRGAPGNGRIGQYSIQVSNDGNTWTQVATGMWVDTEDEKITLFQATARYFRLNALTEAGNRGQWTTAREINLVRGETEVIPAAPVASKGLWINTVDFPLVPAAVAMLPNGKVLVWSSFERDNFGGSNGFTQTAIYDPSTGESTPRVVTNTNHDMFCPGISTDFNGRIVVSGGSNAAKTSIYDFATNAWTAGPDMKIGRGYQSTTTVGDGRIFNIGGSWSGGEGNKNGEIYSPSANTWTLQSGALVSPMQTQDIKGPYRSDNHGWLFTWKTGTV</sequence>
<feature type="signal peptide" evidence="1">
    <location>
        <begin position="1"/>
        <end position="19"/>
    </location>
</feature>
<dbReference type="PROSITE" id="PS50022">
    <property type="entry name" value="FA58C_3"/>
    <property type="match status" value="2"/>
</dbReference>
<dbReference type="EMBL" id="JAKJXO020000003">
    <property type="protein sequence ID" value="KAL1608303.1"/>
    <property type="molecule type" value="Genomic_DNA"/>
</dbReference>